<keyword evidence="3" id="KW-1185">Reference proteome</keyword>
<dbReference type="HOGENOM" id="CLU_1429934_0_0_1"/>
<dbReference type="RefSeq" id="XP_005537092.1">
    <property type="nucleotide sequence ID" value="XM_005537035.1"/>
</dbReference>
<reference evidence="2 3" key="2">
    <citation type="journal article" date="2007" name="BMC Biol.">
        <title>A 100%-complete sequence reveals unusually simple genomic features in the hot-spring red alga Cyanidioschyzon merolae.</title>
        <authorList>
            <person name="Nozaki H."/>
            <person name="Takano H."/>
            <person name="Misumi O."/>
            <person name="Terasawa K."/>
            <person name="Matsuzaki M."/>
            <person name="Maruyama S."/>
            <person name="Nishida K."/>
            <person name="Yagisawa F."/>
            <person name="Yoshida Y."/>
            <person name="Fujiwara T."/>
            <person name="Takio S."/>
            <person name="Tamura K."/>
            <person name="Chung S.J."/>
            <person name="Nakamura S."/>
            <person name="Kuroiwa H."/>
            <person name="Tanaka K."/>
            <person name="Sato N."/>
            <person name="Kuroiwa T."/>
        </authorList>
    </citation>
    <scope>NUCLEOTIDE SEQUENCE [LARGE SCALE GENOMIC DNA]</scope>
    <source>
        <strain evidence="2 3">10D</strain>
    </source>
</reference>
<organism evidence="2 3">
    <name type="scientific">Cyanidioschyzon merolae (strain NIES-3377 / 10D)</name>
    <name type="common">Unicellular red alga</name>
    <dbReference type="NCBI Taxonomy" id="280699"/>
    <lineage>
        <taxon>Eukaryota</taxon>
        <taxon>Rhodophyta</taxon>
        <taxon>Bangiophyceae</taxon>
        <taxon>Cyanidiales</taxon>
        <taxon>Cyanidiaceae</taxon>
        <taxon>Cyanidioschyzon</taxon>
    </lineage>
</organism>
<feature type="compositionally biased region" description="Basic and acidic residues" evidence="1">
    <location>
        <begin position="1"/>
        <end position="15"/>
    </location>
</feature>
<dbReference type="KEGG" id="cme:CYME_CMM208C"/>
<sequence length="190" mass="20552">MNGDDDAKRSGKRLPDQPAKTQRTKGPVSFPSTVSLASLCEEGATASSNLDLLASCSSVQGSEDCDCEGHQPESERRLKRPRQAPWAAEPANQRRPPFDHGNSESIPPAGVQSQGTSASNGTDSSERKSTEATWSRQSVDCSTAEKLAGNLCANQVSAERSGQFYTKVNELLHDLHKERVSRQCRSPHES</sequence>
<dbReference type="Gramene" id="CMM208CT">
    <property type="protein sequence ID" value="CMM208CT"/>
    <property type="gene ID" value="CMM208C"/>
</dbReference>
<feature type="compositionally biased region" description="Polar residues" evidence="1">
    <location>
        <begin position="111"/>
        <end position="123"/>
    </location>
</feature>
<evidence type="ECO:0000256" key="1">
    <source>
        <dbReference type="SAM" id="MobiDB-lite"/>
    </source>
</evidence>
<reference evidence="2 3" key="1">
    <citation type="journal article" date="2004" name="Nature">
        <title>Genome sequence of the ultrasmall unicellular red alga Cyanidioschyzon merolae 10D.</title>
        <authorList>
            <person name="Matsuzaki M."/>
            <person name="Misumi O."/>
            <person name="Shin-i T."/>
            <person name="Maruyama S."/>
            <person name="Takahara M."/>
            <person name="Miyagishima S."/>
            <person name="Mori T."/>
            <person name="Nishida K."/>
            <person name="Yagisawa F."/>
            <person name="Nishida K."/>
            <person name="Yoshida Y."/>
            <person name="Nishimura Y."/>
            <person name="Nakao S."/>
            <person name="Kobayashi T."/>
            <person name="Momoyama Y."/>
            <person name="Higashiyama T."/>
            <person name="Minoda A."/>
            <person name="Sano M."/>
            <person name="Nomoto H."/>
            <person name="Oishi K."/>
            <person name="Hayashi H."/>
            <person name="Ohta F."/>
            <person name="Nishizaka S."/>
            <person name="Haga S."/>
            <person name="Miura S."/>
            <person name="Morishita T."/>
            <person name="Kabeya Y."/>
            <person name="Terasawa K."/>
            <person name="Suzuki Y."/>
            <person name="Ishii Y."/>
            <person name="Asakawa S."/>
            <person name="Takano H."/>
            <person name="Ohta N."/>
            <person name="Kuroiwa H."/>
            <person name="Tanaka K."/>
            <person name="Shimizu N."/>
            <person name="Sugano S."/>
            <person name="Sato N."/>
            <person name="Nozaki H."/>
            <person name="Ogasawara N."/>
            <person name="Kohara Y."/>
            <person name="Kuroiwa T."/>
        </authorList>
    </citation>
    <scope>NUCLEOTIDE SEQUENCE [LARGE SCALE GENOMIC DNA]</scope>
    <source>
        <strain evidence="2 3">10D</strain>
    </source>
</reference>
<dbReference type="AlphaFoldDB" id="M1UTE6"/>
<feature type="region of interest" description="Disordered" evidence="1">
    <location>
        <begin position="1"/>
        <end position="31"/>
    </location>
</feature>
<feature type="compositionally biased region" description="Basic and acidic residues" evidence="1">
    <location>
        <begin position="67"/>
        <end position="76"/>
    </location>
</feature>
<accession>M1UTE6</accession>
<evidence type="ECO:0000313" key="3">
    <source>
        <dbReference type="Proteomes" id="UP000007014"/>
    </source>
</evidence>
<gene>
    <name evidence="2" type="ORF">CYME_CMM208C</name>
</gene>
<feature type="region of interest" description="Disordered" evidence="1">
    <location>
        <begin position="60"/>
        <end position="139"/>
    </location>
</feature>
<name>M1UTE6_CYAM1</name>
<dbReference type="Proteomes" id="UP000007014">
    <property type="component" value="Chromosome 13"/>
</dbReference>
<dbReference type="GeneID" id="16994891"/>
<dbReference type="EMBL" id="AP006495">
    <property type="protein sequence ID" value="BAM81056.1"/>
    <property type="molecule type" value="Genomic_DNA"/>
</dbReference>
<protein>
    <submittedName>
        <fullName evidence="2">Uncharacterized protein</fullName>
    </submittedName>
</protein>
<evidence type="ECO:0000313" key="2">
    <source>
        <dbReference type="EMBL" id="BAM81056.1"/>
    </source>
</evidence>
<proteinExistence type="predicted"/>